<evidence type="ECO:0000313" key="3">
    <source>
        <dbReference type="EMBL" id="CAD7634536.1"/>
    </source>
</evidence>
<keyword evidence="2" id="KW-1133">Transmembrane helix</keyword>
<name>A0A7R9L480_9ACAR</name>
<dbReference type="EMBL" id="OC869406">
    <property type="protein sequence ID" value="CAD7634536.1"/>
    <property type="molecule type" value="Genomic_DNA"/>
</dbReference>
<dbReference type="EMBL" id="CAJPIZ010014831">
    <property type="protein sequence ID" value="CAG2114966.1"/>
    <property type="molecule type" value="Genomic_DNA"/>
</dbReference>
<keyword evidence="2" id="KW-0812">Transmembrane</keyword>
<feature type="transmembrane region" description="Helical" evidence="2">
    <location>
        <begin position="43"/>
        <end position="63"/>
    </location>
</feature>
<reference evidence="3" key="1">
    <citation type="submission" date="2020-11" db="EMBL/GenBank/DDBJ databases">
        <authorList>
            <person name="Tran Van P."/>
        </authorList>
    </citation>
    <scope>NUCLEOTIDE SEQUENCE</scope>
</reference>
<dbReference type="AlphaFoldDB" id="A0A7R9L480"/>
<feature type="transmembrane region" description="Helical" evidence="2">
    <location>
        <begin position="83"/>
        <end position="109"/>
    </location>
</feature>
<feature type="non-terminal residue" evidence="3">
    <location>
        <position position="470"/>
    </location>
</feature>
<feature type="transmembrane region" description="Helical" evidence="2">
    <location>
        <begin position="121"/>
        <end position="143"/>
    </location>
</feature>
<accession>A0A7R9L480</accession>
<proteinExistence type="predicted"/>
<evidence type="ECO:0000313" key="4">
    <source>
        <dbReference type="Proteomes" id="UP000759131"/>
    </source>
</evidence>
<evidence type="ECO:0000256" key="1">
    <source>
        <dbReference type="SAM" id="MobiDB-lite"/>
    </source>
</evidence>
<dbReference type="OrthoDB" id="8249516at2759"/>
<organism evidence="3">
    <name type="scientific">Medioppia subpectinata</name>
    <dbReference type="NCBI Taxonomy" id="1979941"/>
    <lineage>
        <taxon>Eukaryota</taxon>
        <taxon>Metazoa</taxon>
        <taxon>Ecdysozoa</taxon>
        <taxon>Arthropoda</taxon>
        <taxon>Chelicerata</taxon>
        <taxon>Arachnida</taxon>
        <taxon>Acari</taxon>
        <taxon>Acariformes</taxon>
        <taxon>Sarcoptiformes</taxon>
        <taxon>Oribatida</taxon>
        <taxon>Brachypylina</taxon>
        <taxon>Oppioidea</taxon>
        <taxon>Oppiidae</taxon>
        <taxon>Medioppia</taxon>
    </lineage>
</organism>
<keyword evidence="2" id="KW-0472">Membrane</keyword>
<protein>
    <submittedName>
        <fullName evidence="3">Uncharacterized protein</fullName>
    </submittedName>
</protein>
<gene>
    <name evidence="3" type="ORF">OSB1V03_LOCUS14932</name>
</gene>
<feature type="region of interest" description="Disordered" evidence="1">
    <location>
        <begin position="1"/>
        <end position="34"/>
    </location>
</feature>
<keyword evidence="4" id="KW-1185">Reference proteome</keyword>
<feature type="transmembrane region" description="Helical" evidence="2">
    <location>
        <begin position="163"/>
        <end position="184"/>
    </location>
</feature>
<evidence type="ECO:0000256" key="2">
    <source>
        <dbReference type="SAM" id="Phobius"/>
    </source>
</evidence>
<sequence>MNTKSTSGQIRLDLDTGWPTKSGQLTPDRDDHWAQSPPGAQHFWRITFAIVMAPFALTGAPVFSAASHSLYPIDTTGKWLRHIFTNINLVPITILSLGDIANTLLFVGALPKNVLFTIGDLCNLLPIALPVTLFWFNAIHSISYSTYDWRLKHGITTESKLEFFGYIIATTLLFIVYLTFASAIHCKCIELNEFILNSANTAPDGSVELGRLREIKRKFKTNADNIVAINKTLNLVMSTFIITLIIEMFIDSINIMLLFSAYWGRPVTSTLGPVTGGAHTSVRHFRLLKYYMSARLERTETPAVLCISVFLGYNFLSQRFTARTNSRRWGGECLCGWANHRRGSAPIGLNIIGPTGRCGSDQEYGDLSSKKRLTGAANARNSTNVGPSMLMIITDATLTYICMSAGGMHHGQNIAMNALIKSTRPNTVQMRVAHNSSHTNHGTLKGVQKVEAGYSYRQFLGIPYASAPIG</sequence>
<dbReference type="Proteomes" id="UP000759131">
    <property type="component" value="Unassembled WGS sequence"/>
</dbReference>